<protein>
    <submittedName>
        <fullName evidence="1">Uncharacterized protein</fullName>
    </submittedName>
</protein>
<dbReference type="PATRIC" id="fig|28084.5.peg.867"/>
<name>A0A0W0S6R8_9GAMM</name>
<dbReference type="RefSeq" id="WP_028381098.1">
    <property type="nucleotide sequence ID" value="NZ_CAAAIT010000004.1"/>
</dbReference>
<dbReference type="AlphaFoldDB" id="A0A0W0S6R8"/>
<sequence length="90" mass="10042">MKRFFEKAIDASSPKVNAPNEHKVHGVYCRAKDLIHKNKKFIEELQHDHGKVKGGCIAVLTLPAVMNVGVMRNAVEYAEEVVETVARSIV</sequence>
<dbReference type="Proteomes" id="UP000054921">
    <property type="component" value="Unassembled WGS sequence"/>
</dbReference>
<evidence type="ECO:0000313" key="2">
    <source>
        <dbReference type="Proteomes" id="UP000054921"/>
    </source>
</evidence>
<reference evidence="1 2" key="1">
    <citation type="submission" date="2015-11" db="EMBL/GenBank/DDBJ databases">
        <title>Genomic analysis of 38 Legionella species identifies large and diverse effector repertoires.</title>
        <authorList>
            <person name="Burstein D."/>
            <person name="Amaro F."/>
            <person name="Zusman T."/>
            <person name="Lifshitz Z."/>
            <person name="Cohen O."/>
            <person name="Gilbert J.A."/>
            <person name="Pupko T."/>
            <person name="Shuman H.A."/>
            <person name="Segal G."/>
        </authorList>
    </citation>
    <scope>NUCLEOTIDE SEQUENCE [LARGE SCALE GENOMIC DNA]</scope>
    <source>
        <strain evidence="1 2">ORW</strain>
    </source>
</reference>
<comment type="caution">
    <text evidence="1">The sequence shown here is derived from an EMBL/GenBank/DDBJ whole genome shotgun (WGS) entry which is preliminary data.</text>
</comment>
<accession>A0A0W0S6R8</accession>
<dbReference type="EMBL" id="LNXW01000013">
    <property type="protein sequence ID" value="KTC78785.1"/>
    <property type="molecule type" value="Genomic_DNA"/>
</dbReference>
<gene>
    <name evidence="1" type="ORF">Lche_0805</name>
</gene>
<organism evidence="1 2">
    <name type="scientific">Legionella cherrii</name>
    <dbReference type="NCBI Taxonomy" id="28084"/>
    <lineage>
        <taxon>Bacteria</taxon>
        <taxon>Pseudomonadati</taxon>
        <taxon>Pseudomonadota</taxon>
        <taxon>Gammaproteobacteria</taxon>
        <taxon>Legionellales</taxon>
        <taxon>Legionellaceae</taxon>
        <taxon>Legionella</taxon>
    </lineage>
</organism>
<proteinExistence type="predicted"/>
<evidence type="ECO:0000313" key="1">
    <source>
        <dbReference type="EMBL" id="KTC78785.1"/>
    </source>
</evidence>